<feature type="region of interest" description="Disordered" evidence="1">
    <location>
        <begin position="1"/>
        <end position="80"/>
    </location>
</feature>
<dbReference type="InterPro" id="IPR011009">
    <property type="entry name" value="Kinase-like_dom_sf"/>
</dbReference>
<dbReference type="SUPFAM" id="SSF56112">
    <property type="entry name" value="Protein kinase-like (PK-like)"/>
    <property type="match status" value="1"/>
</dbReference>
<feature type="compositionally biased region" description="Acidic residues" evidence="1">
    <location>
        <begin position="51"/>
        <end position="60"/>
    </location>
</feature>
<evidence type="ECO:0000313" key="2">
    <source>
        <dbReference type="EMBL" id="PPQ80806.1"/>
    </source>
</evidence>
<dbReference type="OrthoDB" id="3260792at2759"/>
<sequence>MASSHVQDPLNSSSSSSLEPTHTSDPTTPGTIKDSYFGNAVYESPPASDSCDSESYDGGDDDAHTDSTLDDTGGNAEFGHPLQRMPRIRSADHGLHYDSDAELKALLKTASSSQSSVHIPDSDLVNYDRIIDILLDQKPNPFITHDRRNLVMFDSPLDDTMYRYQEGLPPLMVKRFKKSSSSELLLLLELNIPELREDPWNASPHIVRAVERDDYIYLCMQRLFEYNNPPLVSVAHYIDFFRQVLEGLSFLHEQRIAGLRCGKPSSYMVDLSSMPNTPAPIQDGDKVPIAQFDRFSYPVRYYFVDFSQAARISNPSLFPSSSPSTPEARIGSDTRADDPFKRDIQDCGAMFNALLLEVPLIASKFKSLTKAMILGGFTADDARRLFEALCRSLDAGVFEKSALPQSLNKPLGRAHTICHLTVDPKLHNNSREKVISR</sequence>
<proteinExistence type="predicted"/>
<organism evidence="2 3">
    <name type="scientific">Psilocybe cyanescens</name>
    <dbReference type="NCBI Taxonomy" id="93625"/>
    <lineage>
        <taxon>Eukaryota</taxon>
        <taxon>Fungi</taxon>
        <taxon>Dikarya</taxon>
        <taxon>Basidiomycota</taxon>
        <taxon>Agaricomycotina</taxon>
        <taxon>Agaricomycetes</taxon>
        <taxon>Agaricomycetidae</taxon>
        <taxon>Agaricales</taxon>
        <taxon>Agaricineae</taxon>
        <taxon>Strophariaceae</taxon>
        <taxon>Psilocybe</taxon>
    </lineage>
</organism>
<dbReference type="STRING" id="93625.A0A409WQN8"/>
<feature type="compositionally biased region" description="Polar residues" evidence="1">
    <location>
        <begin position="18"/>
        <end position="30"/>
    </location>
</feature>
<feature type="region of interest" description="Disordered" evidence="1">
    <location>
        <begin position="317"/>
        <end position="337"/>
    </location>
</feature>
<reference evidence="2 3" key="1">
    <citation type="journal article" date="2018" name="Evol. Lett.">
        <title>Horizontal gene cluster transfer increased hallucinogenic mushroom diversity.</title>
        <authorList>
            <person name="Reynolds H.T."/>
            <person name="Vijayakumar V."/>
            <person name="Gluck-Thaler E."/>
            <person name="Korotkin H.B."/>
            <person name="Matheny P.B."/>
            <person name="Slot J.C."/>
        </authorList>
    </citation>
    <scope>NUCLEOTIDE SEQUENCE [LARGE SCALE GENOMIC DNA]</scope>
    <source>
        <strain evidence="2 3">2631</strain>
    </source>
</reference>
<evidence type="ECO:0000256" key="1">
    <source>
        <dbReference type="SAM" id="MobiDB-lite"/>
    </source>
</evidence>
<dbReference type="Proteomes" id="UP000283269">
    <property type="component" value="Unassembled WGS sequence"/>
</dbReference>
<feature type="compositionally biased region" description="Polar residues" evidence="1">
    <location>
        <begin position="1"/>
        <end position="11"/>
    </location>
</feature>
<keyword evidence="3" id="KW-1185">Reference proteome</keyword>
<dbReference type="EMBL" id="NHYD01003307">
    <property type="protein sequence ID" value="PPQ80806.1"/>
    <property type="molecule type" value="Genomic_DNA"/>
</dbReference>
<name>A0A409WQN8_PSICY</name>
<protein>
    <recommendedName>
        <fullName evidence="4">Protein kinase domain-containing protein</fullName>
    </recommendedName>
</protein>
<dbReference type="AlphaFoldDB" id="A0A409WQN8"/>
<feature type="compositionally biased region" description="Low complexity" evidence="1">
    <location>
        <begin position="317"/>
        <end position="326"/>
    </location>
</feature>
<dbReference type="InParanoid" id="A0A409WQN8"/>
<evidence type="ECO:0000313" key="3">
    <source>
        <dbReference type="Proteomes" id="UP000283269"/>
    </source>
</evidence>
<comment type="caution">
    <text evidence="2">The sequence shown here is derived from an EMBL/GenBank/DDBJ whole genome shotgun (WGS) entry which is preliminary data.</text>
</comment>
<gene>
    <name evidence="2" type="ORF">CVT25_001931</name>
</gene>
<evidence type="ECO:0008006" key="4">
    <source>
        <dbReference type="Google" id="ProtNLM"/>
    </source>
</evidence>
<accession>A0A409WQN8</accession>